<evidence type="ECO:0000259" key="1">
    <source>
        <dbReference type="Pfam" id="PF00501"/>
    </source>
</evidence>
<dbReference type="CDD" id="cd04433">
    <property type="entry name" value="AFD_class_I"/>
    <property type="match status" value="1"/>
</dbReference>
<dbReference type="Gene3D" id="3.40.50.12780">
    <property type="entry name" value="N-terminal domain of ligase-like"/>
    <property type="match status" value="1"/>
</dbReference>
<feature type="domain" description="AMP-dependent synthetase/ligase" evidence="1">
    <location>
        <begin position="15"/>
        <end position="385"/>
    </location>
</feature>
<dbReference type="Gene3D" id="3.30.300.30">
    <property type="match status" value="1"/>
</dbReference>
<gene>
    <name evidence="2" type="ORF">AUP44_06540</name>
</gene>
<dbReference type="PANTHER" id="PTHR43767:SF1">
    <property type="entry name" value="NONRIBOSOMAL PEPTIDE SYNTHASE PES1 (EUROFUNG)-RELATED"/>
    <property type="match status" value="1"/>
</dbReference>
<dbReference type="GO" id="GO:0016878">
    <property type="term" value="F:acid-thiol ligase activity"/>
    <property type="evidence" value="ECO:0007669"/>
    <property type="project" value="UniProtKB-ARBA"/>
</dbReference>
<dbReference type="Pfam" id="PF00501">
    <property type="entry name" value="AMP-binding"/>
    <property type="match status" value="1"/>
</dbReference>
<dbReference type="InterPro" id="IPR050237">
    <property type="entry name" value="ATP-dep_AMP-bd_enzyme"/>
</dbReference>
<dbReference type="InterPro" id="IPR045851">
    <property type="entry name" value="AMP-bd_C_sf"/>
</dbReference>
<dbReference type="RefSeq" id="WP_062764933.1">
    <property type="nucleotide sequence ID" value="NZ_CP121045.1"/>
</dbReference>
<sequence>MSMLHTECLSPSRAHATAIAVADIGLTISYSALATAARRLAGDIARHLPAGGGRAAVLLPSSIEFCVVTFALLERGIAVAPIDVSLRGLSLDTALRRLSPHVVVAAPSVMARVPRDRLAECSLKLNLECVRAERSPVLVVELASDLGSDRRMIAVQQDDGMAEPGEGATRNPDADALLVSTSGSTGLPKYVRLGHAGTLFNARGHLKALGLTAPFRAFQALDVSYSYGLVASMLATFVAGGTLCLPVRSDLQALRPALIRSGATVCLGSPALFDYMLQTCPADERDGLRALTVIGIGGDRATETLRRRIAAALPQVAAHVTYGVTEAGPRVATLPPDRLLTAPDSVGFPLDGVEIAILDEDGEPMPAGQVGLLHIRTPSRMNGYLDDPTPLDPSGWLAVKDLASLDPEGMLVIHGRADRQFKHRGRRINPAQIERVIERLPKVVSVRVEPVPGSDSLKAIVHHQIDVGDDFCDRLVAHCRRNLPPRLVPEIVETVPETGGFFFKGRPLAVPGTVG</sequence>
<dbReference type="InterPro" id="IPR000873">
    <property type="entry name" value="AMP-dep_synth/lig_dom"/>
</dbReference>
<evidence type="ECO:0000313" key="2">
    <source>
        <dbReference type="EMBL" id="KYO51867.1"/>
    </source>
</evidence>
<reference evidence="2 3" key="1">
    <citation type="submission" date="2015-12" db="EMBL/GenBank/DDBJ databases">
        <title>Genome sequence of Tistrella mobilis MCCC 1A02139.</title>
        <authorList>
            <person name="Lu L."/>
            <person name="Lai Q."/>
            <person name="Shao Z."/>
            <person name="Qian P."/>
        </authorList>
    </citation>
    <scope>NUCLEOTIDE SEQUENCE [LARGE SCALE GENOMIC DNA]</scope>
    <source>
        <strain evidence="2 3">MCCC 1A02139</strain>
    </source>
</reference>
<proteinExistence type="predicted"/>
<dbReference type="EMBL" id="LPZR01000164">
    <property type="protein sequence ID" value="KYO51867.1"/>
    <property type="molecule type" value="Genomic_DNA"/>
</dbReference>
<accession>A0A162KQD5</accession>
<comment type="caution">
    <text evidence="2">The sequence shown here is derived from an EMBL/GenBank/DDBJ whole genome shotgun (WGS) entry which is preliminary data.</text>
</comment>
<dbReference type="GeneID" id="97241840"/>
<dbReference type="AlphaFoldDB" id="A0A162KQD5"/>
<dbReference type="Proteomes" id="UP000075787">
    <property type="component" value="Unassembled WGS sequence"/>
</dbReference>
<name>A0A162KQD5_9PROT</name>
<protein>
    <recommendedName>
        <fullName evidence="1">AMP-dependent synthetase/ligase domain-containing protein</fullName>
    </recommendedName>
</protein>
<organism evidence="2 3">
    <name type="scientific">Tistrella mobilis</name>
    <dbReference type="NCBI Taxonomy" id="171437"/>
    <lineage>
        <taxon>Bacteria</taxon>
        <taxon>Pseudomonadati</taxon>
        <taxon>Pseudomonadota</taxon>
        <taxon>Alphaproteobacteria</taxon>
        <taxon>Geminicoccales</taxon>
        <taxon>Geminicoccaceae</taxon>
        <taxon>Tistrella</taxon>
    </lineage>
</organism>
<dbReference type="SUPFAM" id="SSF56801">
    <property type="entry name" value="Acetyl-CoA synthetase-like"/>
    <property type="match status" value="1"/>
</dbReference>
<evidence type="ECO:0000313" key="3">
    <source>
        <dbReference type="Proteomes" id="UP000075787"/>
    </source>
</evidence>
<dbReference type="PANTHER" id="PTHR43767">
    <property type="entry name" value="LONG-CHAIN-FATTY-ACID--COA LIGASE"/>
    <property type="match status" value="1"/>
</dbReference>
<dbReference type="InterPro" id="IPR042099">
    <property type="entry name" value="ANL_N_sf"/>
</dbReference>